<evidence type="ECO:0000313" key="2">
    <source>
        <dbReference type="EMBL" id="OIW23544.1"/>
    </source>
</evidence>
<protein>
    <submittedName>
        <fullName evidence="2">HET-domain-containing protein</fullName>
    </submittedName>
</protein>
<dbReference type="Pfam" id="PF06985">
    <property type="entry name" value="HET"/>
    <property type="match status" value="1"/>
</dbReference>
<dbReference type="OrthoDB" id="2157530at2759"/>
<evidence type="ECO:0000259" key="1">
    <source>
        <dbReference type="Pfam" id="PF06985"/>
    </source>
</evidence>
<proteinExistence type="predicted"/>
<dbReference type="InterPro" id="IPR052895">
    <property type="entry name" value="HetReg/Transcr_Mod"/>
</dbReference>
<feature type="domain" description="Heterokaryon incompatibility" evidence="1">
    <location>
        <begin position="44"/>
        <end position="206"/>
    </location>
</feature>
<dbReference type="EMBL" id="KV875106">
    <property type="protein sequence ID" value="OIW23544.1"/>
    <property type="molecule type" value="Genomic_DNA"/>
</dbReference>
<dbReference type="InterPro" id="IPR010730">
    <property type="entry name" value="HET"/>
</dbReference>
<gene>
    <name evidence="2" type="ORF">CONLIGDRAFT_719170</name>
</gene>
<evidence type="ECO:0000313" key="3">
    <source>
        <dbReference type="Proteomes" id="UP000182658"/>
    </source>
</evidence>
<accession>A0A1J7J106</accession>
<dbReference type="Proteomes" id="UP000182658">
    <property type="component" value="Unassembled WGS sequence"/>
</dbReference>
<dbReference type="STRING" id="1408157.A0A1J7J106"/>
<dbReference type="InParanoid" id="A0A1J7J106"/>
<dbReference type="AlphaFoldDB" id="A0A1J7J106"/>
<keyword evidence="3" id="KW-1185">Reference proteome</keyword>
<sequence length="635" mass="71332">MNYQYAPLSSPRCTRLIKLQGSSDTTGQIAFKLDETSLDRPKSYEALSYTWGGQPLDRPVSCDGRTLLVTANAEAALHRLRNRVKTRSLWVDAICINQTSTAERNVQVANMGDIYRCAKQVLVWVGDGTAETDAAFAAMADWWHFKHKLHMQFRRTWASLEDVTLGKTISREMNAKMSSDERLQLLHGLDDVVGRPYWTRVWTLQEVGLCRGLKECLVHCGAAEPVNLQMLKDTVQTIGGQVLEDALAMHFRLSERGSAINDKRSKIYYKEFRQRGSRAGGRATEPRDFVFGLRELFPDELGRIPVSYERPTADLYLEVAQRIIEKGASLDILAVAAQEAKAVAGCASWVPDWSSLSVSEAARQLFAAQNAQFSACRGMPALFAFRSPSTLVLTGREIVTVGSEVSARFPHGFDPDLVWRHTETPEGYDGEPGPEPPQDYVETWRPLKLAPRDVAERNGREMLAILQQWLIRAEEDDGPVQSLAEQPPREQMAQLLWWLLIRDDVGRTRRDGEPELVHWLGELKQRGPDLYPQFVGLKGNHLWKDGSHISTSHHDFAYWLDGQQLFWTADGRLGLGTHVRPGDTIAVVAGCCSAVALRKVEGEKYRFVGHCVVLGTLMGEGWPEDDSLLREFELC</sequence>
<dbReference type="PANTHER" id="PTHR24148">
    <property type="entry name" value="ANKYRIN REPEAT DOMAIN-CONTAINING PROTEIN 39 HOMOLOG-RELATED"/>
    <property type="match status" value="1"/>
</dbReference>
<reference evidence="2 3" key="1">
    <citation type="submission" date="2016-10" db="EMBL/GenBank/DDBJ databases">
        <title>Draft genome sequence of Coniochaeta ligniaria NRRL30616, a lignocellulolytic fungus for bioabatement of inhibitors in plant biomass hydrolysates.</title>
        <authorList>
            <consortium name="DOE Joint Genome Institute"/>
            <person name="Jimenez D.J."/>
            <person name="Hector R.E."/>
            <person name="Riley R."/>
            <person name="Sun H."/>
            <person name="Grigoriev I.V."/>
            <person name="Van Elsas J.D."/>
            <person name="Nichols N.N."/>
        </authorList>
    </citation>
    <scope>NUCLEOTIDE SEQUENCE [LARGE SCALE GENOMIC DNA]</scope>
    <source>
        <strain evidence="2 3">NRRL 30616</strain>
    </source>
</reference>
<name>A0A1J7J106_9PEZI</name>
<dbReference type="PANTHER" id="PTHR24148:SF73">
    <property type="entry name" value="HET DOMAIN PROTEIN (AFU_ORTHOLOGUE AFUA_8G01020)"/>
    <property type="match status" value="1"/>
</dbReference>
<organism evidence="2 3">
    <name type="scientific">Coniochaeta ligniaria NRRL 30616</name>
    <dbReference type="NCBI Taxonomy" id="1408157"/>
    <lineage>
        <taxon>Eukaryota</taxon>
        <taxon>Fungi</taxon>
        <taxon>Dikarya</taxon>
        <taxon>Ascomycota</taxon>
        <taxon>Pezizomycotina</taxon>
        <taxon>Sordariomycetes</taxon>
        <taxon>Sordariomycetidae</taxon>
        <taxon>Coniochaetales</taxon>
        <taxon>Coniochaetaceae</taxon>
        <taxon>Coniochaeta</taxon>
    </lineage>
</organism>